<keyword evidence="1" id="KW-1133">Transmembrane helix</keyword>
<feature type="transmembrane region" description="Helical" evidence="1">
    <location>
        <begin position="34"/>
        <end position="53"/>
    </location>
</feature>
<comment type="caution">
    <text evidence="2">The sequence shown here is derived from an EMBL/GenBank/DDBJ whole genome shotgun (WGS) entry which is preliminary data.</text>
</comment>
<dbReference type="AlphaFoldDB" id="K5DF31"/>
<keyword evidence="1" id="KW-0812">Transmembrane</keyword>
<reference evidence="2 3" key="1">
    <citation type="submission" date="2012-02" db="EMBL/GenBank/DDBJ databases">
        <title>The Genome Sequence of Bacteroides finegoldii CL09T03C10.</title>
        <authorList>
            <consortium name="The Broad Institute Genome Sequencing Platform"/>
            <person name="Earl A."/>
            <person name="Ward D."/>
            <person name="Feldgarden M."/>
            <person name="Gevers D."/>
            <person name="Zitomersky N.L."/>
            <person name="Coyne M.J."/>
            <person name="Comstock L.E."/>
            <person name="Young S.K."/>
            <person name="Zeng Q."/>
            <person name="Gargeya S."/>
            <person name="Fitzgerald M."/>
            <person name="Haas B."/>
            <person name="Abouelleil A."/>
            <person name="Alvarado L."/>
            <person name="Arachchi H.M."/>
            <person name="Berlin A."/>
            <person name="Chapman S.B."/>
            <person name="Gearin G."/>
            <person name="Goldberg J."/>
            <person name="Griggs A."/>
            <person name="Gujja S."/>
            <person name="Hansen M."/>
            <person name="Heiman D."/>
            <person name="Howarth C."/>
            <person name="Larimer J."/>
            <person name="Lui A."/>
            <person name="MacDonald P.J.P."/>
            <person name="McCowen C."/>
            <person name="Montmayeur A."/>
            <person name="Murphy C."/>
            <person name="Neiman D."/>
            <person name="Pearson M."/>
            <person name="Priest M."/>
            <person name="Roberts A."/>
            <person name="Saif S."/>
            <person name="Shea T."/>
            <person name="Sisk P."/>
            <person name="Stolte C."/>
            <person name="Sykes S."/>
            <person name="Wortman J."/>
            <person name="Nusbaum C."/>
            <person name="Birren B."/>
        </authorList>
    </citation>
    <scope>NUCLEOTIDE SEQUENCE [LARGE SCALE GENOMIC DNA]</scope>
    <source>
        <strain evidence="2 3">CL09T03C10</strain>
    </source>
</reference>
<dbReference type="Proteomes" id="UP000007995">
    <property type="component" value="Unassembled WGS sequence"/>
</dbReference>
<organism evidence="2 3">
    <name type="scientific">Bacteroides finegoldii CL09T03C10</name>
    <dbReference type="NCBI Taxonomy" id="997888"/>
    <lineage>
        <taxon>Bacteria</taxon>
        <taxon>Pseudomonadati</taxon>
        <taxon>Bacteroidota</taxon>
        <taxon>Bacteroidia</taxon>
        <taxon>Bacteroidales</taxon>
        <taxon>Bacteroidaceae</taxon>
        <taxon>Bacteroides</taxon>
    </lineage>
</organism>
<keyword evidence="1" id="KW-0472">Membrane</keyword>
<evidence type="ECO:0000313" key="3">
    <source>
        <dbReference type="Proteomes" id="UP000007995"/>
    </source>
</evidence>
<dbReference type="HOGENOM" id="CLU_1188011_0_0_10"/>
<proteinExistence type="predicted"/>
<evidence type="ECO:0000313" key="2">
    <source>
        <dbReference type="EMBL" id="EKJ91578.1"/>
    </source>
</evidence>
<dbReference type="OrthoDB" id="1439727at2"/>
<dbReference type="RefSeq" id="WP_007759103.1">
    <property type="nucleotide sequence ID" value="NZ_AKBZ01000001.1"/>
</dbReference>
<dbReference type="EMBL" id="AGXW01000002">
    <property type="protein sequence ID" value="EKJ91578.1"/>
    <property type="molecule type" value="Genomic_DNA"/>
</dbReference>
<feature type="transmembrane region" description="Helical" evidence="1">
    <location>
        <begin position="74"/>
        <end position="95"/>
    </location>
</feature>
<gene>
    <name evidence="2" type="ORF">HMPREF1057_00413</name>
</gene>
<protein>
    <submittedName>
        <fullName evidence="2">Uncharacterized protein</fullName>
    </submittedName>
</protein>
<name>K5DF31_9BACE</name>
<accession>K5DF31</accession>
<dbReference type="InterPro" id="IPR056918">
    <property type="entry name" value="8xMP"/>
</dbReference>
<feature type="transmembrane region" description="Helical" evidence="1">
    <location>
        <begin position="192"/>
        <end position="222"/>
    </location>
</feature>
<dbReference type="Pfam" id="PF24838">
    <property type="entry name" value="8xMP"/>
    <property type="match status" value="1"/>
</dbReference>
<evidence type="ECO:0000256" key="1">
    <source>
        <dbReference type="SAM" id="Phobius"/>
    </source>
</evidence>
<sequence>MCDSNPCDQICKKQIAYEKAIDAYQFHVQRYHTWVNYYAIFVGALFVAFYTVVSQLENIRCNPCCDSGTFFSMWLPLLIMTLGWFTSMCWLASIIGHYKWMNSWILIVKEREKSFFGTSPNQQAVGSLNSSEIFVYGKVMEYKDKAANNAGNNDTNNNSNNETNNSTNNEFGMLPKFISTQKVTQWFVWSVILAWIASSYFFCCIASVVYLVLTAIISYFLYKKTCKWYSSSI</sequence>